<sequence>MAHKEFYAHYNEAFREIVVGTRSGTAEDAKRVFYDTIDALTKEGKKVVYYG</sequence>
<dbReference type="Proteomes" id="UP000757900">
    <property type="component" value="Unassembled WGS sequence"/>
</dbReference>
<name>A0A929QS94_ABIDE</name>
<evidence type="ECO:0000313" key="2">
    <source>
        <dbReference type="Proteomes" id="UP000757900"/>
    </source>
</evidence>
<comment type="caution">
    <text evidence="1">The sequence shown here is derived from an EMBL/GenBank/DDBJ whole genome shotgun (WGS) entry which is preliminary data.</text>
</comment>
<evidence type="ECO:0000313" key="1">
    <source>
        <dbReference type="EMBL" id="MBF0934041.1"/>
    </source>
</evidence>
<dbReference type="AlphaFoldDB" id="A0A929QS94"/>
<reference evidence="1" key="1">
    <citation type="submission" date="2020-04" db="EMBL/GenBank/DDBJ databases">
        <title>Deep metagenomics examines the oral microbiome during advanced dental caries in children, revealing novel taxa and co-occurrences with host molecules.</title>
        <authorList>
            <person name="Baker J.L."/>
            <person name="Morton J.T."/>
            <person name="Dinis M."/>
            <person name="Alvarez R."/>
            <person name="Tran N.C."/>
            <person name="Knight R."/>
            <person name="Edlund A."/>
        </authorList>
    </citation>
    <scope>NUCLEOTIDE SEQUENCE</scope>
    <source>
        <strain evidence="1">JCVI_23_bin.16</strain>
    </source>
</reference>
<protein>
    <submittedName>
        <fullName evidence="1">Uncharacterized protein</fullName>
    </submittedName>
</protein>
<proteinExistence type="predicted"/>
<organism evidence="1 2">
    <name type="scientific">Abiotrophia defectiva</name>
    <name type="common">Streptococcus defectivus</name>
    <dbReference type="NCBI Taxonomy" id="46125"/>
    <lineage>
        <taxon>Bacteria</taxon>
        <taxon>Bacillati</taxon>
        <taxon>Bacillota</taxon>
        <taxon>Bacilli</taxon>
        <taxon>Lactobacillales</taxon>
        <taxon>Aerococcaceae</taxon>
        <taxon>Abiotrophia</taxon>
    </lineage>
</organism>
<gene>
    <name evidence="1" type="ORF">HXK00_00175</name>
</gene>
<dbReference type="EMBL" id="JABZFV010000001">
    <property type="protein sequence ID" value="MBF0934041.1"/>
    <property type="molecule type" value="Genomic_DNA"/>
</dbReference>
<accession>A0A929QS94</accession>